<dbReference type="Gene3D" id="3.40.630.40">
    <property type="entry name" value="Zn-dependent exopeptidases"/>
    <property type="match status" value="1"/>
</dbReference>
<protein>
    <submittedName>
        <fullName evidence="1">N-formylglutamate amidohydrolase</fullName>
    </submittedName>
</protein>
<gene>
    <name evidence="1" type="ORF">ACFPFW_02960</name>
</gene>
<dbReference type="Proteomes" id="UP001595796">
    <property type="component" value="Unassembled WGS sequence"/>
</dbReference>
<evidence type="ECO:0000313" key="2">
    <source>
        <dbReference type="Proteomes" id="UP001595796"/>
    </source>
</evidence>
<dbReference type="RefSeq" id="WP_114957380.1">
    <property type="nucleotide sequence ID" value="NZ_JBHSJF010000002.1"/>
</dbReference>
<organism evidence="1 2">
    <name type="scientific">Flaviflagellibacter deserti</name>
    <dbReference type="NCBI Taxonomy" id="2267266"/>
    <lineage>
        <taxon>Bacteria</taxon>
        <taxon>Pseudomonadati</taxon>
        <taxon>Pseudomonadota</taxon>
        <taxon>Alphaproteobacteria</taxon>
        <taxon>Hyphomicrobiales</taxon>
        <taxon>Flaviflagellibacter</taxon>
    </lineage>
</organism>
<evidence type="ECO:0000313" key="1">
    <source>
        <dbReference type="EMBL" id="MFC5066970.1"/>
    </source>
</evidence>
<dbReference type="PIRSF" id="PIRSF029730">
    <property type="entry name" value="UCP029730"/>
    <property type="match status" value="1"/>
</dbReference>
<dbReference type="SUPFAM" id="SSF53187">
    <property type="entry name" value="Zn-dependent exopeptidases"/>
    <property type="match status" value="1"/>
</dbReference>
<keyword evidence="2" id="KW-1185">Reference proteome</keyword>
<sequence length="281" mass="31216">MLHTPATEPYRAPFDVLPGRPGNRLLILCDHATNALPPAYGTLGLADSEFRRHIAYDIGARWVTHALSEKLGAPAILSGFSRLLIDPNRGPDDPTLVMRLSDGAVIPGNGRIDEAEVVERTRLYHEPYHAEIKRQIDAMLGAGDVPVILSVHSFTPNWKTVARRWHAALLWDKDPRFARLLIDALEADGDLVVGDNEPYDGALERDTLYTHGTVRGLPHALIEIRQDLISEETQAIAWAERLARIIPPMLDGPALSQIEYWGSRAHDGRRAPPVPADKEQR</sequence>
<proteinExistence type="predicted"/>
<dbReference type="Pfam" id="PF05013">
    <property type="entry name" value="FGase"/>
    <property type="match status" value="1"/>
</dbReference>
<reference evidence="2" key="1">
    <citation type="journal article" date="2019" name="Int. J. Syst. Evol. Microbiol.">
        <title>The Global Catalogue of Microorganisms (GCM) 10K type strain sequencing project: providing services to taxonomists for standard genome sequencing and annotation.</title>
        <authorList>
            <consortium name="The Broad Institute Genomics Platform"/>
            <consortium name="The Broad Institute Genome Sequencing Center for Infectious Disease"/>
            <person name="Wu L."/>
            <person name="Ma J."/>
        </authorList>
    </citation>
    <scope>NUCLEOTIDE SEQUENCE [LARGE SCALE GENOMIC DNA]</scope>
    <source>
        <strain evidence="2">CGMCC 1.16444</strain>
    </source>
</reference>
<dbReference type="InterPro" id="IPR011227">
    <property type="entry name" value="UCP029730"/>
</dbReference>
<name>A0ABV9YZV7_9HYPH</name>
<dbReference type="InterPro" id="IPR007709">
    <property type="entry name" value="N-FG_amidohydro"/>
</dbReference>
<comment type="caution">
    <text evidence="1">The sequence shown here is derived from an EMBL/GenBank/DDBJ whole genome shotgun (WGS) entry which is preliminary data.</text>
</comment>
<accession>A0ABV9YZV7</accession>
<dbReference type="EMBL" id="JBHSJF010000002">
    <property type="protein sequence ID" value="MFC5066970.1"/>
    <property type="molecule type" value="Genomic_DNA"/>
</dbReference>